<dbReference type="Proteomes" id="UP000001422">
    <property type="component" value="Chromosome"/>
</dbReference>
<dbReference type="AlphaFoldDB" id="Q7U6Z2"/>
<dbReference type="HOGENOM" id="CLU_3030868_0_0_3"/>
<name>Q7U6Z2_PARMW</name>
<dbReference type="STRING" id="84588.SYNW1194"/>
<accession>Q7U6Z2</accession>
<proteinExistence type="predicted"/>
<evidence type="ECO:0000313" key="2">
    <source>
        <dbReference type="Proteomes" id="UP000001422"/>
    </source>
</evidence>
<sequence length="55" mass="6594">MMAPEDAFQREVFRRELDDEADASRLRALALELYDLWQRQRSVTNQLVLQDIRQS</sequence>
<reference evidence="1 2" key="1">
    <citation type="journal article" date="2003" name="Nature">
        <title>The genome of a motile marine Synechococcus.</title>
        <authorList>
            <person name="Palenik B."/>
            <person name="Brahamsha B."/>
            <person name="Larimer F."/>
            <person name="Land M."/>
            <person name="Hauser L."/>
            <person name="Chain P."/>
            <person name="Lamerdin J."/>
            <person name="Regala W."/>
            <person name="Allen E.A."/>
            <person name="McCarren J."/>
            <person name="Paulsen I."/>
            <person name="Dufresne A."/>
            <person name="Partensky F."/>
            <person name="Webb E."/>
            <person name="Waterbury J."/>
        </authorList>
    </citation>
    <scope>NUCLEOTIDE SEQUENCE [LARGE SCALE GENOMIC DNA]</scope>
    <source>
        <strain evidence="1 2">WH8102</strain>
    </source>
</reference>
<keyword evidence="2" id="KW-1185">Reference proteome</keyword>
<evidence type="ECO:0000313" key="1">
    <source>
        <dbReference type="EMBL" id="CAE07709.1"/>
    </source>
</evidence>
<protein>
    <submittedName>
        <fullName evidence="1">Uncharacterized protein</fullName>
    </submittedName>
</protein>
<organism evidence="1 2">
    <name type="scientific">Parasynechococcus marenigrum (strain WH8102)</name>
    <dbReference type="NCBI Taxonomy" id="84588"/>
    <lineage>
        <taxon>Bacteria</taxon>
        <taxon>Bacillati</taxon>
        <taxon>Cyanobacteriota</taxon>
        <taxon>Cyanophyceae</taxon>
        <taxon>Synechococcales</taxon>
        <taxon>Prochlorococcaceae</taxon>
        <taxon>Parasynechococcus</taxon>
        <taxon>Parasynechococcus marenigrum</taxon>
    </lineage>
</organism>
<dbReference type="KEGG" id="syw:SYNW1194"/>
<gene>
    <name evidence="1" type="ordered locus">SYNW1194</name>
</gene>
<dbReference type="EMBL" id="BX569692">
    <property type="protein sequence ID" value="CAE07709.1"/>
    <property type="molecule type" value="Genomic_DNA"/>
</dbReference>